<dbReference type="InterPro" id="IPR001155">
    <property type="entry name" value="OxRdtase_FMN_N"/>
</dbReference>
<dbReference type="KEGG" id="spar:SPRG_15213"/>
<dbReference type="GeneID" id="24136965"/>
<feature type="domain" description="NADH:flavin oxidoreductase/NADH oxidase N-terminal" evidence="5">
    <location>
        <begin position="5"/>
        <end position="320"/>
    </location>
</feature>
<dbReference type="Gene3D" id="3.20.20.70">
    <property type="entry name" value="Aldolase class I"/>
    <property type="match status" value="1"/>
</dbReference>
<reference evidence="6 7" key="1">
    <citation type="journal article" date="2013" name="PLoS Genet.">
        <title>Distinctive expansion of potential virulence genes in the genome of the oomycete fish pathogen Saprolegnia parasitica.</title>
        <authorList>
            <person name="Jiang R.H."/>
            <person name="de Bruijn I."/>
            <person name="Haas B.J."/>
            <person name="Belmonte R."/>
            <person name="Lobach L."/>
            <person name="Christie J."/>
            <person name="van den Ackerveken G."/>
            <person name="Bottin A."/>
            <person name="Bulone V."/>
            <person name="Diaz-Moreno S.M."/>
            <person name="Dumas B."/>
            <person name="Fan L."/>
            <person name="Gaulin E."/>
            <person name="Govers F."/>
            <person name="Grenville-Briggs L.J."/>
            <person name="Horner N.R."/>
            <person name="Levin J.Z."/>
            <person name="Mammella M."/>
            <person name="Meijer H.J."/>
            <person name="Morris P."/>
            <person name="Nusbaum C."/>
            <person name="Oome S."/>
            <person name="Phillips A.J."/>
            <person name="van Rooyen D."/>
            <person name="Rzeszutek E."/>
            <person name="Saraiva M."/>
            <person name="Secombes C.J."/>
            <person name="Seidl M.F."/>
            <person name="Snel B."/>
            <person name="Stassen J.H."/>
            <person name="Sykes S."/>
            <person name="Tripathy S."/>
            <person name="van den Berg H."/>
            <person name="Vega-Arreguin J.C."/>
            <person name="Wawra S."/>
            <person name="Young S.K."/>
            <person name="Zeng Q."/>
            <person name="Dieguez-Uribeondo J."/>
            <person name="Russ C."/>
            <person name="Tyler B.M."/>
            <person name="van West P."/>
        </authorList>
    </citation>
    <scope>NUCLEOTIDE SEQUENCE [LARGE SCALE GENOMIC DNA]</scope>
    <source>
        <strain evidence="6 7">CBS 223.65</strain>
    </source>
</reference>
<organism evidence="6 7">
    <name type="scientific">Saprolegnia parasitica (strain CBS 223.65)</name>
    <dbReference type="NCBI Taxonomy" id="695850"/>
    <lineage>
        <taxon>Eukaryota</taxon>
        <taxon>Sar</taxon>
        <taxon>Stramenopiles</taxon>
        <taxon>Oomycota</taxon>
        <taxon>Saprolegniomycetes</taxon>
        <taxon>Saprolegniales</taxon>
        <taxon>Saprolegniaceae</taxon>
        <taxon>Saprolegnia</taxon>
    </lineage>
</organism>
<dbReference type="CDD" id="cd02933">
    <property type="entry name" value="OYE_like_FMN"/>
    <property type="match status" value="1"/>
</dbReference>
<evidence type="ECO:0000313" key="7">
    <source>
        <dbReference type="Proteomes" id="UP000030745"/>
    </source>
</evidence>
<dbReference type="GO" id="GO:0010181">
    <property type="term" value="F:FMN binding"/>
    <property type="evidence" value="ECO:0007669"/>
    <property type="project" value="InterPro"/>
</dbReference>
<evidence type="ECO:0000313" key="6">
    <source>
        <dbReference type="EMBL" id="KDO19027.1"/>
    </source>
</evidence>
<dbReference type="OrthoDB" id="72310at2759"/>
<dbReference type="VEuPathDB" id="FungiDB:SPRG_15213"/>
<dbReference type="InterPro" id="IPR045247">
    <property type="entry name" value="Oye-like"/>
</dbReference>
<dbReference type="SMR" id="A0A067BWN1"/>
<dbReference type="Proteomes" id="UP000030745">
    <property type="component" value="Unassembled WGS sequence"/>
</dbReference>
<evidence type="ECO:0000256" key="3">
    <source>
        <dbReference type="ARBA" id="ARBA00023002"/>
    </source>
</evidence>
<comment type="similarity">
    <text evidence="2">Belongs to the NADH:flavin oxidoreductase/NADH oxidase family.</text>
</comment>
<accession>A0A067BWN1</accession>
<evidence type="ECO:0000256" key="2">
    <source>
        <dbReference type="ARBA" id="ARBA00005979"/>
    </source>
</evidence>
<dbReference type="GO" id="GO:0005829">
    <property type="term" value="C:cytosol"/>
    <property type="evidence" value="ECO:0007669"/>
    <property type="project" value="UniProtKB-ARBA"/>
</dbReference>
<keyword evidence="3" id="KW-0560">Oxidoreductase</keyword>
<dbReference type="Pfam" id="PF00724">
    <property type="entry name" value="Oxidored_FMN"/>
    <property type="match status" value="1"/>
</dbReference>
<dbReference type="OMA" id="FQPMKIG"/>
<dbReference type="PANTHER" id="PTHR22893:SF91">
    <property type="entry name" value="NADPH DEHYDROGENASE 2-RELATED"/>
    <property type="match status" value="1"/>
</dbReference>
<dbReference type="RefSeq" id="XP_012210257.1">
    <property type="nucleotide sequence ID" value="XM_012354867.1"/>
</dbReference>
<evidence type="ECO:0000259" key="5">
    <source>
        <dbReference type="Pfam" id="PF00724"/>
    </source>
</evidence>
<dbReference type="InterPro" id="IPR013785">
    <property type="entry name" value="Aldolase_TIM"/>
</dbReference>
<protein>
    <recommendedName>
        <fullName evidence="5">NADH:flavin oxidoreductase/NADH oxidase N-terminal domain-containing protein</fullName>
    </recommendedName>
</protein>
<dbReference type="FunFam" id="3.20.20.70:FF:000059">
    <property type="entry name" value="N-ethylmaleimide reductase, FMN-linked"/>
    <property type="match status" value="1"/>
</dbReference>
<comment type="cofactor">
    <cofactor evidence="1">
        <name>FMN</name>
        <dbReference type="ChEBI" id="CHEBI:58210"/>
    </cofactor>
</comment>
<sequence>MAAKNLFTPLTLGRFTLPNRIFMAPLTRCRATANDHVPSTAMIQHYADRASSGLIIAEATMITPNSSTFWTEPGVYSPEQLVAWKKVTDAIWHGGRAAHPDLNRGADNVAPSAIAIDGDTHGPNGKVAHAVPRPLTLNEISDLVAQFATAAKNAVEIAGFDGVEVHGANGYLIDQFLKDGSNKRTDAYGGSIENRARFVREILTAVSDAVGADRVGVRFSPANGYNSMHDSDPAALATYLAKTLNDFNLAFIHIRRGDSSEHMEIYRKHYKGVLIGNQSYTRDEANDAIAAGKLDAVAFGAAFVANPDLVARFQKNAPLNEGNPKTYFAQGPEGYNDYPTLEESTA</sequence>
<name>A0A067BWN1_SAPPC</name>
<evidence type="ECO:0000256" key="4">
    <source>
        <dbReference type="SAM" id="MobiDB-lite"/>
    </source>
</evidence>
<keyword evidence="7" id="KW-1185">Reference proteome</keyword>
<proteinExistence type="inferred from homology"/>
<dbReference type="AlphaFoldDB" id="A0A067BWN1"/>
<dbReference type="EMBL" id="KK583376">
    <property type="protein sequence ID" value="KDO19027.1"/>
    <property type="molecule type" value="Genomic_DNA"/>
</dbReference>
<feature type="region of interest" description="Disordered" evidence="4">
    <location>
        <begin position="323"/>
        <end position="346"/>
    </location>
</feature>
<dbReference type="GO" id="GO:0016628">
    <property type="term" value="F:oxidoreductase activity, acting on the CH-CH group of donors, NAD or NADP as acceptor"/>
    <property type="evidence" value="ECO:0007669"/>
    <property type="project" value="UniProtKB-ARBA"/>
</dbReference>
<dbReference type="SUPFAM" id="SSF51395">
    <property type="entry name" value="FMN-linked oxidoreductases"/>
    <property type="match status" value="1"/>
</dbReference>
<dbReference type="PANTHER" id="PTHR22893">
    <property type="entry name" value="NADH OXIDOREDUCTASE-RELATED"/>
    <property type="match status" value="1"/>
</dbReference>
<dbReference type="STRING" id="695850.A0A067BWN1"/>
<gene>
    <name evidence="6" type="ORF">SPRG_15213</name>
</gene>
<evidence type="ECO:0000256" key="1">
    <source>
        <dbReference type="ARBA" id="ARBA00001917"/>
    </source>
</evidence>